<evidence type="ECO:0000313" key="2">
    <source>
        <dbReference type="EMBL" id="MUG24866.1"/>
    </source>
</evidence>
<protein>
    <submittedName>
        <fullName evidence="2">AAA family ATPase</fullName>
    </submittedName>
</protein>
<dbReference type="PANTHER" id="PTHR43581">
    <property type="entry name" value="ATP/GTP PHOSPHATASE"/>
    <property type="match status" value="1"/>
</dbReference>
<dbReference type="InterPro" id="IPR003959">
    <property type="entry name" value="ATPase_AAA_core"/>
</dbReference>
<dbReference type="Proteomes" id="UP000442469">
    <property type="component" value="Unassembled WGS sequence"/>
</dbReference>
<sequence>MALSREVRRLENTWVRGDFPKHLEWLEINNIRGWSGERVDFKFPIVAIVGENGSGKSTILQCAASIYKDPRRSTNAQLYPSVFFPDTPWEELTDVDIKASIREGTNSHITSVRKPTTRWRGLDTRKERKVEFLDLRRIQPINARMGYSRLAKRSVREASSQLFTDNQKNRFSNIIGKPYSSIKQSITDIDASRPVAVISINGHSYSGFHQGAGEATIAGLLSQEIPQYSLVLIDEIETSLHPRAQRRLLRDLADIAREKKVQFIITTHSPYILDELPPLARIYVFNDNGVKNVVNGISSEFALTRMDEANYPELDIYVEDEVAKILVEEILASKNLEFLSRCSVIAYGTASVGKSLGIMESQNRFPRPSVVLLDADQDISPGCLLLPGDDAPERLIFGDLIVNGFPDVAPTVNRSHSHLVNFAEQATTLPNHHDWINYTADKLVVGGNELWRAMARSWVKYELNDEYVTELLTHIEAKLETSS</sequence>
<dbReference type="SMART" id="SM00382">
    <property type="entry name" value="AAA"/>
    <property type="match status" value="1"/>
</dbReference>
<organism evidence="2 3">
    <name type="scientific">Paenibacillus macerans</name>
    <name type="common">Bacillus macerans</name>
    <dbReference type="NCBI Taxonomy" id="44252"/>
    <lineage>
        <taxon>Bacteria</taxon>
        <taxon>Bacillati</taxon>
        <taxon>Bacillota</taxon>
        <taxon>Bacilli</taxon>
        <taxon>Bacillales</taxon>
        <taxon>Paenibacillaceae</taxon>
        <taxon>Paenibacillus</taxon>
    </lineage>
</organism>
<dbReference type="InterPro" id="IPR051396">
    <property type="entry name" value="Bact_Antivir_Def_Nuclease"/>
</dbReference>
<reference evidence="2 3" key="1">
    <citation type="submission" date="2019-11" db="EMBL/GenBank/DDBJ databases">
        <title>Draft genome sequences of five Paenibacillus species of dairy origin.</title>
        <authorList>
            <person name="Olajide A.M."/>
            <person name="Chen S."/>
            <person name="Lapointe G."/>
        </authorList>
    </citation>
    <scope>NUCLEOTIDE SEQUENCE [LARGE SCALE GENOMIC DNA]</scope>
    <source>
        <strain evidence="2 3">3CT49</strain>
    </source>
</reference>
<comment type="caution">
    <text evidence="2">The sequence shown here is derived from an EMBL/GenBank/DDBJ whole genome shotgun (WGS) entry which is preliminary data.</text>
</comment>
<dbReference type="GO" id="GO:0005524">
    <property type="term" value="F:ATP binding"/>
    <property type="evidence" value="ECO:0007669"/>
    <property type="project" value="InterPro"/>
</dbReference>
<dbReference type="AlphaFoldDB" id="A0A6N8EXE0"/>
<dbReference type="PANTHER" id="PTHR43581:SF2">
    <property type="entry name" value="EXCINUCLEASE ATPASE SUBUNIT"/>
    <property type="match status" value="1"/>
</dbReference>
<dbReference type="GO" id="GO:0016887">
    <property type="term" value="F:ATP hydrolysis activity"/>
    <property type="evidence" value="ECO:0007669"/>
    <property type="project" value="InterPro"/>
</dbReference>
<accession>A0A6N8EXE0</accession>
<dbReference type="InterPro" id="IPR027417">
    <property type="entry name" value="P-loop_NTPase"/>
</dbReference>
<dbReference type="SUPFAM" id="SSF52540">
    <property type="entry name" value="P-loop containing nucleoside triphosphate hydrolases"/>
    <property type="match status" value="1"/>
</dbReference>
<dbReference type="InterPro" id="IPR003593">
    <property type="entry name" value="AAA+_ATPase"/>
</dbReference>
<evidence type="ECO:0000313" key="3">
    <source>
        <dbReference type="Proteomes" id="UP000442469"/>
    </source>
</evidence>
<dbReference type="Pfam" id="PF13304">
    <property type="entry name" value="AAA_21"/>
    <property type="match status" value="1"/>
</dbReference>
<name>A0A6N8EXE0_PAEMA</name>
<dbReference type="EMBL" id="WNZZ01000019">
    <property type="protein sequence ID" value="MUG24866.1"/>
    <property type="molecule type" value="Genomic_DNA"/>
</dbReference>
<gene>
    <name evidence="2" type="ORF">GNQ08_21090</name>
</gene>
<dbReference type="Gene3D" id="3.40.50.300">
    <property type="entry name" value="P-loop containing nucleotide triphosphate hydrolases"/>
    <property type="match status" value="2"/>
</dbReference>
<evidence type="ECO:0000259" key="1">
    <source>
        <dbReference type="SMART" id="SM00382"/>
    </source>
</evidence>
<feature type="domain" description="AAA+ ATPase" evidence="1">
    <location>
        <begin position="42"/>
        <end position="294"/>
    </location>
</feature>
<proteinExistence type="predicted"/>